<gene>
    <name evidence="2" type="ORF">KIN20_008982</name>
</gene>
<protein>
    <submittedName>
        <fullName evidence="2">Uncharacterized protein</fullName>
    </submittedName>
</protein>
<comment type="caution">
    <text evidence="2">The sequence shown here is derived from an EMBL/GenBank/DDBJ whole genome shotgun (WGS) entry which is preliminary data.</text>
</comment>
<dbReference type="AlphaFoldDB" id="A0AAD5M5K4"/>
<keyword evidence="3" id="KW-1185">Reference proteome</keyword>
<name>A0AAD5M5K4_PARTN</name>
<proteinExistence type="predicted"/>
<dbReference type="EMBL" id="JAHQIW010001465">
    <property type="protein sequence ID" value="KAJ1352592.1"/>
    <property type="molecule type" value="Genomic_DNA"/>
</dbReference>
<evidence type="ECO:0000313" key="3">
    <source>
        <dbReference type="Proteomes" id="UP001196413"/>
    </source>
</evidence>
<evidence type="ECO:0000256" key="1">
    <source>
        <dbReference type="SAM" id="MobiDB-lite"/>
    </source>
</evidence>
<evidence type="ECO:0000313" key="2">
    <source>
        <dbReference type="EMBL" id="KAJ1352592.1"/>
    </source>
</evidence>
<accession>A0AAD5M5K4</accession>
<feature type="region of interest" description="Disordered" evidence="1">
    <location>
        <begin position="62"/>
        <end position="83"/>
    </location>
</feature>
<sequence>MCSLWDRGPISSASLITSGATLDGLLHLCISYPQCANVKHNTLKVRDGEEYPNWNLEIQKRRSQTADVGAENEKELETAKGGRAGPYKLPVRVADFMSPPVPNWLDGYEKGKLMKRQPLI</sequence>
<reference evidence="2" key="1">
    <citation type="submission" date="2021-06" db="EMBL/GenBank/DDBJ databases">
        <title>Parelaphostrongylus tenuis whole genome reference sequence.</title>
        <authorList>
            <person name="Garwood T.J."/>
            <person name="Larsen P.A."/>
            <person name="Fountain-Jones N.M."/>
            <person name="Garbe J.R."/>
            <person name="Macchietto M.G."/>
            <person name="Kania S.A."/>
            <person name="Gerhold R.W."/>
            <person name="Richards J.E."/>
            <person name="Wolf T.M."/>
        </authorList>
    </citation>
    <scope>NUCLEOTIDE SEQUENCE</scope>
    <source>
        <strain evidence="2">MNPRO001-30</strain>
        <tissue evidence="2">Meninges</tissue>
    </source>
</reference>
<organism evidence="2 3">
    <name type="scientific">Parelaphostrongylus tenuis</name>
    <name type="common">Meningeal worm</name>
    <dbReference type="NCBI Taxonomy" id="148309"/>
    <lineage>
        <taxon>Eukaryota</taxon>
        <taxon>Metazoa</taxon>
        <taxon>Ecdysozoa</taxon>
        <taxon>Nematoda</taxon>
        <taxon>Chromadorea</taxon>
        <taxon>Rhabditida</taxon>
        <taxon>Rhabditina</taxon>
        <taxon>Rhabditomorpha</taxon>
        <taxon>Strongyloidea</taxon>
        <taxon>Metastrongylidae</taxon>
        <taxon>Parelaphostrongylus</taxon>
    </lineage>
</organism>
<feature type="compositionally biased region" description="Basic and acidic residues" evidence="1">
    <location>
        <begin position="71"/>
        <end position="80"/>
    </location>
</feature>
<dbReference type="Proteomes" id="UP001196413">
    <property type="component" value="Unassembled WGS sequence"/>
</dbReference>